<dbReference type="InterPro" id="IPR014748">
    <property type="entry name" value="Enoyl-CoA_hydra_C"/>
</dbReference>
<sequence length="297" mass="31975">MLSRSFRAAKAAPLRQARYLNTGPNVTPHAYLRPLISDRDQPGAEELAGTMCLVLDRKEARNALSVQMVHELREGIAKAASSNEARLLLLHTPHAGTFCAGADLRERKSMSETQVALFLDSLRALLGELEALSMPTIAVVDGFAMGGGLEMALGCDLRVGGPGTKVSLPETKLGIIPGAGGTQRLTRTVGVSKAKELIFTGRRVEGEEAERIGLLNVLAREPETAWEAALLLSRQILTSAPLALKAAKKAITFAPQLKLDQGLDLERSEYNTLIPTSDRLEGLKAFAEKRRAVFTGK</sequence>
<dbReference type="GO" id="GO:0016836">
    <property type="term" value="F:hydro-lyase activity"/>
    <property type="evidence" value="ECO:0007669"/>
    <property type="project" value="UniProtKB-ARBA"/>
</dbReference>
<dbReference type="Proteomes" id="UP001182556">
    <property type="component" value="Unassembled WGS sequence"/>
</dbReference>
<proteinExistence type="inferred from homology"/>
<dbReference type="FunFam" id="3.90.226.10:FF:000009">
    <property type="entry name" value="Carnitinyl-CoA dehydratase"/>
    <property type="match status" value="1"/>
</dbReference>
<dbReference type="PANTHER" id="PTHR11941">
    <property type="entry name" value="ENOYL-COA HYDRATASE-RELATED"/>
    <property type="match status" value="1"/>
</dbReference>
<dbReference type="Pfam" id="PF00378">
    <property type="entry name" value="ECH_1"/>
    <property type="match status" value="1"/>
</dbReference>
<dbReference type="InterPro" id="IPR001753">
    <property type="entry name" value="Enoyl-CoA_hydra/iso"/>
</dbReference>
<evidence type="ECO:0000256" key="3">
    <source>
        <dbReference type="RuleBase" id="RU003707"/>
    </source>
</evidence>
<dbReference type="InterPro" id="IPR029045">
    <property type="entry name" value="ClpP/crotonase-like_dom_sf"/>
</dbReference>
<reference evidence="4" key="1">
    <citation type="submission" date="2023-02" db="EMBL/GenBank/DDBJ databases">
        <title>Identification and recombinant expression of a fungal hydrolase from Papiliotrema laurentii that hydrolyzes apple cutin and clears colloidal polyester polyurethane.</title>
        <authorList>
            <consortium name="DOE Joint Genome Institute"/>
            <person name="Roman V.A."/>
            <person name="Bojanowski C."/>
            <person name="Crable B.R."/>
            <person name="Wagner D.N."/>
            <person name="Hung C.S."/>
            <person name="Nadeau L.J."/>
            <person name="Schratz L."/>
            <person name="Haridas S."/>
            <person name="Pangilinan J."/>
            <person name="Lipzen A."/>
            <person name="Na H."/>
            <person name="Yan M."/>
            <person name="Ng V."/>
            <person name="Grigoriev I.V."/>
            <person name="Spatafora J.W."/>
            <person name="Barlow D."/>
            <person name="Biffinger J."/>
            <person name="Kelley-Loughnane N."/>
            <person name="Varaljay V.A."/>
            <person name="Crookes-Goodson W.J."/>
        </authorList>
    </citation>
    <scope>NUCLEOTIDE SEQUENCE</scope>
    <source>
        <strain evidence="4">5307AH</strain>
    </source>
</reference>
<evidence type="ECO:0000256" key="1">
    <source>
        <dbReference type="ARBA" id="ARBA00005254"/>
    </source>
</evidence>
<accession>A0AAD9CZ34</accession>
<evidence type="ECO:0000256" key="2">
    <source>
        <dbReference type="ARBA" id="ARBA00023239"/>
    </source>
</evidence>
<dbReference type="GO" id="GO:0006635">
    <property type="term" value="P:fatty acid beta-oxidation"/>
    <property type="evidence" value="ECO:0007669"/>
    <property type="project" value="TreeGrafter"/>
</dbReference>
<keyword evidence="5" id="KW-1185">Reference proteome</keyword>
<evidence type="ECO:0000313" key="5">
    <source>
        <dbReference type="Proteomes" id="UP001182556"/>
    </source>
</evidence>
<dbReference type="CDD" id="cd06558">
    <property type="entry name" value="crotonase-like"/>
    <property type="match status" value="1"/>
</dbReference>
<gene>
    <name evidence="4" type="ORF">DB88DRAFT_489665</name>
</gene>
<keyword evidence="2" id="KW-0456">Lyase</keyword>
<dbReference type="Gene3D" id="1.10.12.10">
    <property type="entry name" value="Lyase 2-enoyl-coa Hydratase, Chain A, domain 2"/>
    <property type="match status" value="1"/>
</dbReference>
<dbReference type="EMBL" id="JAODAN010000005">
    <property type="protein sequence ID" value="KAK1924275.1"/>
    <property type="molecule type" value="Genomic_DNA"/>
</dbReference>
<comment type="caution">
    <text evidence="4">The sequence shown here is derived from an EMBL/GenBank/DDBJ whole genome shotgun (WGS) entry which is preliminary data.</text>
</comment>
<name>A0AAD9CZ34_PAPLA</name>
<dbReference type="AlphaFoldDB" id="A0AAD9CZ34"/>
<dbReference type="PANTHER" id="PTHR11941:SF171">
    <property type="entry name" value="SD19268P"/>
    <property type="match status" value="1"/>
</dbReference>
<dbReference type="Gene3D" id="3.90.226.10">
    <property type="entry name" value="2-enoyl-CoA Hydratase, Chain A, domain 1"/>
    <property type="match status" value="1"/>
</dbReference>
<evidence type="ECO:0000313" key="4">
    <source>
        <dbReference type="EMBL" id="KAK1924275.1"/>
    </source>
</evidence>
<dbReference type="FunFam" id="1.10.12.10:FF:000001">
    <property type="entry name" value="Probable enoyl-CoA hydratase, mitochondrial"/>
    <property type="match status" value="1"/>
</dbReference>
<organism evidence="4 5">
    <name type="scientific">Papiliotrema laurentii</name>
    <name type="common">Cryptococcus laurentii</name>
    <dbReference type="NCBI Taxonomy" id="5418"/>
    <lineage>
        <taxon>Eukaryota</taxon>
        <taxon>Fungi</taxon>
        <taxon>Dikarya</taxon>
        <taxon>Basidiomycota</taxon>
        <taxon>Agaricomycotina</taxon>
        <taxon>Tremellomycetes</taxon>
        <taxon>Tremellales</taxon>
        <taxon>Rhynchogastremaceae</taxon>
        <taxon>Papiliotrema</taxon>
    </lineage>
</organism>
<comment type="similarity">
    <text evidence="1 3">Belongs to the enoyl-CoA hydratase/isomerase family.</text>
</comment>
<dbReference type="InterPro" id="IPR018376">
    <property type="entry name" value="Enoyl-CoA_hyd/isom_CS"/>
</dbReference>
<dbReference type="PROSITE" id="PS00166">
    <property type="entry name" value="ENOYL_COA_HYDRATASE"/>
    <property type="match status" value="1"/>
</dbReference>
<protein>
    <submittedName>
        <fullName evidence="4">ClpP/crotonase-like domain-containing protein</fullName>
    </submittedName>
</protein>
<dbReference type="SUPFAM" id="SSF52096">
    <property type="entry name" value="ClpP/crotonase"/>
    <property type="match status" value="1"/>
</dbReference>
<dbReference type="GO" id="GO:0005739">
    <property type="term" value="C:mitochondrion"/>
    <property type="evidence" value="ECO:0007669"/>
    <property type="project" value="TreeGrafter"/>
</dbReference>